<name>A0AAN9TRR3_9HEMI</name>
<dbReference type="SUPFAM" id="SSF56112">
    <property type="entry name" value="Protein kinase-like (PK-like)"/>
    <property type="match status" value="1"/>
</dbReference>
<dbReference type="GO" id="GO:0005524">
    <property type="term" value="F:ATP binding"/>
    <property type="evidence" value="ECO:0007669"/>
    <property type="project" value="UniProtKB-UniRule"/>
</dbReference>
<dbReference type="GO" id="GO:0098552">
    <property type="term" value="C:side of membrane"/>
    <property type="evidence" value="ECO:0007669"/>
    <property type="project" value="UniProtKB-KW"/>
</dbReference>
<reference evidence="13 14" key="1">
    <citation type="submission" date="2024-03" db="EMBL/GenBank/DDBJ databases">
        <title>Adaptation during the transition from Ophiocordyceps entomopathogen to insect associate is accompanied by gene loss and intensified selection.</title>
        <authorList>
            <person name="Ward C.M."/>
            <person name="Onetto C.A."/>
            <person name="Borneman A.R."/>
        </authorList>
    </citation>
    <scope>NUCLEOTIDE SEQUENCE [LARGE SCALE GENOMIC DNA]</scope>
    <source>
        <strain evidence="13">AWRI1</strain>
        <tissue evidence="13">Single Adult Female</tissue>
    </source>
</reference>
<gene>
    <name evidence="13" type="ORF">V9T40_004317</name>
</gene>
<keyword evidence="10" id="KW-0449">Lipoprotein</keyword>
<comment type="caution">
    <text evidence="13">The sequence shown here is derived from an EMBL/GenBank/DDBJ whole genome shotgun (WGS) entry which is preliminary data.</text>
</comment>
<dbReference type="PROSITE" id="PS50011">
    <property type="entry name" value="PROTEIN_KINASE_DOM"/>
    <property type="match status" value="1"/>
</dbReference>
<evidence type="ECO:0000256" key="10">
    <source>
        <dbReference type="RuleBase" id="RU341113"/>
    </source>
</evidence>
<dbReference type="Pfam" id="PF00069">
    <property type="entry name" value="Pkinase"/>
    <property type="match status" value="1"/>
</dbReference>
<dbReference type="InterPro" id="IPR011009">
    <property type="entry name" value="Kinase-like_dom_sf"/>
</dbReference>
<keyword evidence="10" id="KW-1015">Disulfide bond</keyword>
<feature type="domain" description="Protein kinase" evidence="12">
    <location>
        <begin position="134"/>
        <end position="432"/>
    </location>
</feature>
<comment type="catalytic activity">
    <reaction evidence="8">
        <text>L-seryl-[protein] + ATP = O-phospho-L-seryl-[protein] + ADP + H(+)</text>
        <dbReference type="Rhea" id="RHEA:17989"/>
        <dbReference type="Rhea" id="RHEA-COMP:9863"/>
        <dbReference type="Rhea" id="RHEA-COMP:11604"/>
        <dbReference type="ChEBI" id="CHEBI:15378"/>
        <dbReference type="ChEBI" id="CHEBI:29999"/>
        <dbReference type="ChEBI" id="CHEBI:30616"/>
        <dbReference type="ChEBI" id="CHEBI:83421"/>
        <dbReference type="ChEBI" id="CHEBI:456216"/>
        <dbReference type="EC" id="2.7.11.1"/>
    </reaction>
</comment>
<protein>
    <recommendedName>
        <fullName evidence="10">Dipeptidase</fullName>
        <ecNumber evidence="10">3.4.13.19</ecNumber>
    </recommendedName>
</protein>
<dbReference type="InterPro" id="IPR032466">
    <property type="entry name" value="Metal_Hydrolase"/>
</dbReference>
<comment type="similarity">
    <text evidence="10">Belongs to the metallo-dependent hydrolases superfamily. Peptidase M19 family.</text>
</comment>
<keyword evidence="10" id="KW-0482">Metalloprotease</keyword>
<comment type="catalytic activity">
    <reaction evidence="10">
        <text>an L-aminoacyl-L-amino acid + H2O = 2 an L-alpha-amino acid</text>
        <dbReference type="Rhea" id="RHEA:48940"/>
        <dbReference type="ChEBI" id="CHEBI:15377"/>
        <dbReference type="ChEBI" id="CHEBI:59869"/>
        <dbReference type="ChEBI" id="CHEBI:77460"/>
        <dbReference type="EC" id="3.4.13.19"/>
    </reaction>
</comment>
<feature type="transmembrane region" description="Helical" evidence="11">
    <location>
        <begin position="559"/>
        <end position="580"/>
    </location>
</feature>
<keyword evidence="10" id="KW-0224">Dipeptidase</keyword>
<accession>A0AAN9TRR3</accession>
<dbReference type="FunFam" id="1.10.510.10:FF:000754">
    <property type="entry name" value="Interleukin-1 receptor-associated kinase"/>
    <property type="match status" value="1"/>
</dbReference>
<comment type="subcellular location">
    <subcellularLocation>
        <location evidence="10">Membrane</location>
        <topology evidence="10">Lipid-anchor</topology>
        <topology evidence="10">GPI-anchor</topology>
    </subcellularLocation>
</comment>
<dbReference type="EMBL" id="JBBCAQ010000004">
    <property type="protein sequence ID" value="KAK7604044.1"/>
    <property type="molecule type" value="Genomic_DNA"/>
</dbReference>
<dbReference type="EC" id="3.4.13.19" evidence="10"/>
<evidence type="ECO:0000256" key="11">
    <source>
        <dbReference type="SAM" id="Phobius"/>
    </source>
</evidence>
<proteinExistence type="inferred from homology"/>
<dbReference type="Gene3D" id="1.10.510.10">
    <property type="entry name" value="Transferase(Phosphotransferase) domain 1"/>
    <property type="match status" value="1"/>
</dbReference>
<dbReference type="GO" id="GO:0004674">
    <property type="term" value="F:protein serine/threonine kinase activity"/>
    <property type="evidence" value="ECO:0007669"/>
    <property type="project" value="UniProtKB-KW"/>
</dbReference>
<dbReference type="Gene3D" id="3.30.200.20">
    <property type="entry name" value="Phosphorylase Kinase, domain 1"/>
    <property type="match status" value="1"/>
</dbReference>
<keyword evidence="3" id="KW-0808">Transferase</keyword>
<evidence type="ECO:0000256" key="5">
    <source>
        <dbReference type="ARBA" id="ARBA00022777"/>
    </source>
</evidence>
<dbReference type="AlphaFoldDB" id="A0AAN9TRR3"/>
<dbReference type="Proteomes" id="UP001367676">
    <property type="component" value="Unassembled WGS sequence"/>
</dbReference>
<keyword evidence="2" id="KW-0723">Serine/threonine-protein kinase</keyword>
<dbReference type="SUPFAM" id="SSF51556">
    <property type="entry name" value="Metallo-dependent hydrolases"/>
    <property type="match status" value="1"/>
</dbReference>
<keyword evidence="6 9" id="KW-0067">ATP-binding</keyword>
<evidence type="ECO:0000313" key="14">
    <source>
        <dbReference type="Proteomes" id="UP001367676"/>
    </source>
</evidence>
<dbReference type="PROSITE" id="PS51365">
    <property type="entry name" value="RENAL_DIPEPTIDASE_2"/>
    <property type="match status" value="1"/>
</dbReference>
<dbReference type="InterPro" id="IPR017441">
    <property type="entry name" value="Protein_kinase_ATP_BS"/>
</dbReference>
<comment type="subunit">
    <text evidence="10">Homodimer; disulfide-linked.</text>
</comment>
<evidence type="ECO:0000256" key="7">
    <source>
        <dbReference type="ARBA" id="ARBA00047899"/>
    </source>
</evidence>
<keyword evidence="10" id="KW-0862">Zinc</keyword>
<evidence type="ECO:0000256" key="6">
    <source>
        <dbReference type="ARBA" id="ARBA00022840"/>
    </source>
</evidence>
<keyword evidence="11" id="KW-1133">Transmembrane helix</keyword>
<dbReference type="GO" id="GO:0070573">
    <property type="term" value="F:metallodipeptidase activity"/>
    <property type="evidence" value="ECO:0007669"/>
    <property type="project" value="InterPro"/>
</dbReference>
<dbReference type="PROSITE" id="PS00107">
    <property type="entry name" value="PROTEIN_KINASE_ATP"/>
    <property type="match status" value="1"/>
</dbReference>
<comment type="similarity">
    <text evidence="1">Belongs to the protein kinase superfamily. TKL Ser/Thr protein kinase family. Pelle subfamily.</text>
</comment>
<evidence type="ECO:0000256" key="8">
    <source>
        <dbReference type="ARBA" id="ARBA00048679"/>
    </source>
</evidence>
<dbReference type="Gene3D" id="3.20.20.140">
    <property type="entry name" value="Metal-dependent hydrolases"/>
    <property type="match status" value="2"/>
</dbReference>
<keyword evidence="5" id="KW-0418">Kinase</keyword>
<evidence type="ECO:0000256" key="9">
    <source>
        <dbReference type="PROSITE-ProRule" id="PRU10141"/>
    </source>
</evidence>
<dbReference type="InterPro" id="IPR008271">
    <property type="entry name" value="Ser/Thr_kinase_AS"/>
</dbReference>
<keyword evidence="10" id="KW-0378">Hydrolase</keyword>
<evidence type="ECO:0000256" key="3">
    <source>
        <dbReference type="ARBA" id="ARBA00022679"/>
    </source>
</evidence>
<dbReference type="Gene3D" id="1.20.5.530">
    <property type="entry name" value="Single helix bin"/>
    <property type="match status" value="1"/>
</dbReference>
<dbReference type="GO" id="GO:0006508">
    <property type="term" value="P:proteolysis"/>
    <property type="evidence" value="ECO:0007669"/>
    <property type="project" value="UniProtKB-KW"/>
</dbReference>
<keyword evidence="10" id="KW-0325">Glycoprotein</keyword>
<evidence type="ECO:0000256" key="4">
    <source>
        <dbReference type="ARBA" id="ARBA00022741"/>
    </source>
</evidence>
<evidence type="ECO:0000259" key="12">
    <source>
        <dbReference type="PROSITE" id="PS50011"/>
    </source>
</evidence>
<dbReference type="GO" id="GO:0046872">
    <property type="term" value="F:metal ion binding"/>
    <property type="evidence" value="ECO:0007669"/>
    <property type="project" value="UniProtKB-UniRule"/>
</dbReference>
<keyword evidence="14" id="KW-1185">Reference proteome</keyword>
<dbReference type="SMART" id="SM00220">
    <property type="entry name" value="S_TKc"/>
    <property type="match status" value="1"/>
</dbReference>
<feature type="binding site" evidence="9">
    <location>
        <position position="161"/>
    </location>
    <ligand>
        <name>ATP</name>
        <dbReference type="ChEBI" id="CHEBI:30616"/>
    </ligand>
</feature>
<dbReference type="InterPro" id="IPR008257">
    <property type="entry name" value="Pept_M19"/>
</dbReference>
<evidence type="ECO:0000313" key="13">
    <source>
        <dbReference type="EMBL" id="KAK7604044.1"/>
    </source>
</evidence>
<keyword evidence="10" id="KW-0336">GPI-anchor</keyword>
<dbReference type="InterPro" id="IPR000719">
    <property type="entry name" value="Prot_kinase_dom"/>
</dbReference>
<comment type="cofactor">
    <cofactor evidence="10">
        <name>Zn(2+)</name>
        <dbReference type="ChEBI" id="CHEBI:29105"/>
    </cofactor>
</comment>
<keyword evidence="11" id="KW-0472">Membrane</keyword>
<keyword evidence="10" id="KW-0479">Metal-binding</keyword>
<evidence type="ECO:0000256" key="2">
    <source>
        <dbReference type="ARBA" id="ARBA00022527"/>
    </source>
</evidence>
<dbReference type="PROSITE" id="PS00108">
    <property type="entry name" value="PROTEIN_KINASE_ST"/>
    <property type="match status" value="1"/>
</dbReference>
<dbReference type="PANTHER" id="PTHR10443">
    <property type="entry name" value="MICROSOMAL DIPEPTIDASE"/>
    <property type="match status" value="1"/>
</dbReference>
<dbReference type="InterPro" id="IPR011029">
    <property type="entry name" value="DEATH-like_dom_sf"/>
</dbReference>
<keyword evidence="11" id="KW-0812">Transmembrane</keyword>
<comment type="catalytic activity">
    <reaction evidence="7">
        <text>L-threonyl-[protein] + ATP = O-phospho-L-threonyl-[protein] + ADP + H(+)</text>
        <dbReference type="Rhea" id="RHEA:46608"/>
        <dbReference type="Rhea" id="RHEA-COMP:11060"/>
        <dbReference type="Rhea" id="RHEA-COMP:11605"/>
        <dbReference type="ChEBI" id="CHEBI:15378"/>
        <dbReference type="ChEBI" id="CHEBI:30013"/>
        <dbReference type="ChEBI" id="CHEBI:30616"/>
        <dbReference type="ChEBI" id="CHEBI:61977"/>
        <dbReference type="ChEBI" id="CHEBI:456216"/>
        <dbReference type="EC" id="2.7.11.1"/>
    </reaction>
</comment>
<organism evidence="13 14">
    <name type="scientific">Parthenolecanium corni</name>
    <dbReference type="NCBI Taxonomy" id="536013"/>
    <lineage>
        <taxon>Eukaryota</taxon>
        <taxon>Metazoa</taxon>
        <taxon>Ecdysozoa</taxon>
        <taxon>Arthropoda</taxon>
        <taxon>Hexapoda</taxon>
        <taxon>Insecta</taxon>
        <taxon>Pterygota</taxon>
        <taxon>Neoptera</taxon>
        <taxon>Paraneoptera</taxon>
        <taxon>Hemiptera</taxon>
        <taxon>Sternorrhyncha</taxon>
        <taxon>Coccoidea</taxon>
        <taxon>Coccidae</taxon>
        <taxon>Parthenolecanium</taxon>
    </lineage>
</organism>
<keyword evidence="10" id="KW-0645">Protease</keyword>
<evidence type="ECO:0000256" key="1">
    <source>
        <dbReference type="ARBA" id="ARBA00008718"/>
    </source>
</evidence>
<dbReference type="SUPFAM" id="SSF47986">
    <property type="entry name" value="DEATH domain"/>
    <property type="match status" value="1"/>
</dbReference>
<keyword evidence="4 9" id="KW-0547">Nucleotide-binding</keyword>
<dbReference type="PANTHER" id="PTHR10443:SF45">
    <property type="entry name" value="DIPEPTIDASE"/>
    <property type="match status" value="1"/>
</dbReference>
<sequence>MSWCKWPILPSFAPKKFIMPLLLAMDQHNFICSLLTNEPGCHLKSGGIHMRFDAPDLERIGRAFLRKESPTEELLQQWGNQNHTILELFIIMYEMKQFQAMKILQPFGSLDISELGSGLLFIDYQDLKKGTDDWHRSNFLGRGGFGVVFKGIIKQTPMAIKRLEPQKGNELEFNALEAQRQQLFRELKYLNNNRHDNILPLYGYSFGEDKFCLVYQFMPNGSLEDRIRCRNGSQPLHWWVRYNIARGTARGIQFLHSRDQPLVHGDIKSANILLDQSMEPKIGDFGLAREGPTENYTHVKVSRVHGTRPYLPDEFLRLKKFSTKVDTYSFGVRDYIYNYNEEKLHEVIDPKIAQENFPWFKIMIELGKKCVVQRRKDRPEMINVALEIDKTLTELDSLIRASHQRMVNSIRFDPTVRRQSLIPATGSYHPELWMYATPPVSIPVSMQPPTVPNRQSPSPINPAVTVPGLPEVSEENANENVSNANFELKTPTIEPSVPNFQCVPNIVFTPPDNSVKNAKSSVRQTSLSVSSVGESDSSIYTDEPSEQKPVHIRSEIERLVFYGISLLSIIVIIILLFTLLPGGNDSSSAGQDKPAGHTALEKVPLVDGHNNLPVKLMQKLLGVISTFPFDSDLSKEETYSWSETDLPRLKSGLVGTQVWTAKAACLSQYKDAVAKTTQQVDAIIRLIDKYKNDLKLVTSSSDINNVFKEKTIGSLLALEGGLSIDNRLAALRLWYRMGVVVKEMNRLGMIIDLTSSSSDTQMKVLQVSKAPCMFTSSAAYELANNDKNIKQSVFDAIKKNKALVMIRLDSNVLVSASKKPAKIDDVVGT</sequence>
<dbReference type="Pfam" id="PF01244">
    <property type="entry name" value="Peptidase_M19"/>
    <property type="match status" value="1"/>
</dbReference>